<dbReference type="PANTHER" id="PTHR36766">
    <property type="entry name" value="PLANT BROAD-SPECTRUM MILDEW RESISTANCE PROTEIN RPW8"/>
    <property type="match status" value="1"/>
</dbReference>
<sequence>MGKRFLIVLDDVWEESNTNWENLCVPLNSGERGSKIVVTTTNQNVAKMMRTKEIIHLDGVEGEEYWELVREHDAFRFNTLLNGATPNCNMLNSPHAPLVTILMWN</sequence>
<dbReference type="InterPro" id="IPR002182">
    <property type="entry name" value="NB-ARC"/>
</dbReference>
<reference evidence="2" key="1">
    <citation type="submission" date="2022-05" db="EMBL/GenBank/DDBJ databases">
        <title>The Musa troglodytarum L. genome provides insights into the mechanism of non-climacteric behaviour and enrichment of carotenoids.</title>
        <authorList>
            <person name="Wang J."/>
        </authorList>
    </citation>
    <scope>NUCLEOTIDE SEQUENCE</scope>
    <source>
        <tissue evidence="2">Leaf</tissue>
    </source>
</reference>
<proteinExistence type="predicted"/>
<gene>
    <name evidence="2" type="ORF">MUK42_24074</name>
</gene>
<keyword evidence="3" id="KW-1185">Reference proteome</keyword>
<dbReference type="AlphaFoldDB" id="A0A9E7G659"/>
<dbReference type="Proteomes" id="UP001055439">
    <property type="component" value="Chromosome 6"/>
</dbReference>
<dbReference type="GO" id="GO:0043531">
    <property type="term" value="F:ADP binding"/>
    <property type="evidence" value="ECO:0007669"/>
    <property type="project" value="InterPro"/>
</dbReference>
<dbReference type="SUPFAM" id="SSF52540">
    <property type="entry name" value="P-loop containing nucleoside triphosphate hydrolases"/>
    <property type="match status" value="1"/>
</dbReference>
<name>A0A9E7G659_9LILI</name>
<evidence type="ECO:0000313" key="2">
    <source>
        <dbReference type="EMBL" id="URE09089.1"/>
    </source>
</evidence>
<organism evidence="2 3">
    <name type="scientific">Musa troglodytarum</name>
    <name type="common">fe'i banana</name>
    <dbReference type="NCBI Taxonomy" id="320322"/>
    <lineage>
        <taxon>Eukaryota</taxon>
        <taxon>Viridiplantae</taxon>
        <taxon>Streptophyta</taxon>
        <taxon>Embryophyta</taxon>
        <taxon>Tracheophyta</taxon>
        <taxon>Spermatophyta</taxon>
        <taxon>Magnoliopsida</taxon>
        <taxon>Liliopsida</taxon>
        <taxon>Zingiberales</taxon>
        <taxon>Musaceae</taxon>
        <taxon>Musa</taxon>
    </lineage>
</organism>
<dbReference type="OrthoDB" id="745875at2759"/>
<protein>
    <submittedName>
        <fullName evidence="2">Disease resistance protein</fullName>
    </submittedName>
</protein>
<evidence type="ECO:0000259" key="1">
    <source>
        <dbReference type="Pfam" id="PF00931"/>
    </source>
</evidence>
<accession>A0A9E7G659</accession>
<evidence type="ECO:0000313" key="3">
    <source>
        <dbReference type="Proteomes" id="UP001055439"/>
    </source>
</evidence>
<dbReference type="PANTHER" id="PTHR36766:SF64">
    <property type="entry name" value="OS12G0206100 PROTEIN"/>
    <property type="match status" value="1"/>
</dbReference>
<dbReference type="Pfam" id="PF00931">
    <property type="entry name" value="NB-ARC"/>
    <property type="match status" value="1"/>
</dbReference>
<dbReference type="EMBL" id="CP097508">
    <property type="protein sequence ID" value="URE09089.1"/>
    <property type="molecule type" value="Genomic_DNA"/>
</dbReference>
<feature type="domain" description="NB-ARC" evidence="1">
    <location>
        <begin position="2"/>
        <end position="71"/>
    </location>
</feature>
<dbReference type="InterPro" id="IPR027417">
    <property type="entry name" value="P-loop_NTPase"/>
</dbReference>
<dbReference type="Gene3D" id="3.40.50.300">
    <property type="entry name" value="P-loop containing nucleotide triphosphate hydrolases"/>
    <property type="match status" value="1"/>
</dbReference>